<keyword evidence="3" id="KW-0274">FAD</keyword>
<evidence type="ECO:0000259" key="6">
    <source>
        <dbReference type="Pfam" id="PF01266"/>
    </source>
</evidence>
<dbReference type="GO" id="GO:0047545">
    <property type="term" value="F:(S)-2-hydroxyglutarate dehydrogenase activity"/>
    <property type="evidence" value="ECO:0007669"/>
    <property type="project" value="TreeGrafter"/>
</dbReference>
<keyword evidence="2" id="KW-0285">Flavoprotein</keyword>
<dbReference type="Gene3D" id="3.50.50.60">
    <property type="entry name" value="FAD/NAD(P)-binding domain"/>
    <property type="match status" value="1"/>
</dbReference>
<name>A0AA41YIB0_9PROT</name>
<dbReference type="InterPro" id="IPR006076">
    <property type="entry name" value="FAD-dep_OxRdtase"/>
</dbReference>
<evidence type="ECO:0000313" key="8">
    <source>
        <dbReference type="Proteomes" id="UP001165679"/>
    </source>
</evidence>
<dbReference type="EMBL" id="JAPDNT010000001">
    <property type="protein sequence ID" value="MCW3473499.1"/>
    <property type="molecule type" value="Genomic_DNA"/>
</dbReference>
<dbReference type="Proteomes" id="UP001165679">
    <property type="component" value="Unassembled WGS sequence"/>
</dbReference>
<keyword evidence="8" id="KW-1185">Reference proteome</keyword>
<gene>
    <name evidence="7" type="ORF">OL599_02820</name>
</gene>
<dbReference type="PANTHER" id="PTHR43104">
    <property type="entry name" value="L-2-HYDROXYGLUTARATE DEHYDROGENASE, MITOCHONDRIAL"/>
    <property type="match status" value="1"/>
</dbReference>
<protein>
    <submittedName>
        <fullName evidence="7">NAD(P)/FAD-dependent oxidoreductase</fullName>
    </submittedName>
</protein>
<sequence>MEQVDCVVVGAGVVGIAVARALALAGRDVIVLDAAEGIGTETSSRNSEVIHAGIYYPKDSLMARFCVQGRRMLYAYCTERGVPFNNCGKLIVATTAEENEKLAGIKARAEANGVEGMRLLTAAEAQAMEPNLACTAALLSPTTGVVDSHAYMLALQGDAENAGGLFVFHSPVTSGRVTGDGVEIEVGGADPMALRCNLLVNSAGLHAPALARSITGIPSQLIPKEYFAKGNYFTLQGRSPFSRLIYPVPVPGGLGVHLTIDLGGQARFGPDVEWVDTLDYAVDPRRADSFYDAVRRYWPALKDGALQPGYSGIRPKIVPKGAPGQDFVVQGARVHGIPGVVNLFGIESPGLTAAIAIAGHVRDLVQEQRALAA</sequence>
<accession>A0AA41YIB0</accession>
<dbReference type="Pfam" id="PF01266">
    <property type="entry name" value="DAO"/>
    <property type="match status" value="1"/>
</dbReference>
<comment type="cofactor">
    <cofactor evidence="1">
        <name>FAD</name>
        <dbReference type="ChEBI" id="CHEBI:57692"/>
    </cofactor>
</comment>
<dbReference type="RefSeq" id="WP_264712075.1">
    <property type="nucleotide sequence ID" value="NZ_JAPDNT010000001.1"/>
</dbReference>
<dbReference type="Gene3D" id="3.30.9.10">
    <property type="entry name" value="D-Amino Acid Oxidase, subunit A, domain 2"/>
    <property type="match status" value="1"/>
</dbReference>
<dbReference type="InterPro" id="IPR036188">
    <property type="entry name" value="FAD/NAD-bd_sf"/>
</dbReference>
<evidence type="ECO:0000256" key="1">
    <source>
        <dbReference type="ARBA" id="ARBA00001974"/>
    </source>
</evidence>
<keyword evidence="4" id="KW-0560">Oxidoreductase</keyword>
<organism evidence="7 8">
    <name type="scientific">Limobrevibacterium gyesilva</name>
    <dbReference type="NCBI Taxonomy" id="2991712"/>
    <lineage>
        <taxon>Bacteria</taxon>
        <taxon>Pseudomonadati</taxon>
        <taxon>Pseudomonadota</taxon>
        <taxon>Alphaproteobacteria</taxon>
        <taxon>Acetobacterales</taxon>
        <taxon>Acetobacteraceae</taxon>
        <taxon>Limobrevibacterium</taxon>
    </lineage>
</organism>
<proteinExistence type="inferred from homology"/>
<reference evidence="7" key="1">
    <citation type="submission" date="2022-09" db="EMBL/GenBank/DDBJ databases">
        <title>Rhodovastum sp. nov. RN2-1 isolated from soil in Seongnam, South Korea.</title>
        <authorList>
            <person name="Le N.T."/>
        </authorList>
    </citation>
    <scope>NUCLEOTIDE SEQUENCE</scope>
    <source>
        <strain evidence="7">RN2-1</strain>
    </source>
</reference>
<evidence type="ECO:0000256" key="2">
    <source>
        <dbReference type="ARBA" id="ARBA00022630"/>
    </source>
</evidence>
<comment type="similarity">
    <text evidence="5">Belongs to the L2HGDH family.</text>
</comment>
<evidence type="ECO:0000256" key="4">
    <source>
        <dbReference type="ARBA" id="ARBA00023002"/>
    </source>
</evidence>
<feature type="domain" description="FAD dependent oxidoreductase" evidence="6">
    <location>
        <begin position="5"/>
        <end position="363"/>
    </location>
</feature>
<dbReference type="AlphaFoldDB" id="A0AA41YIB0"/>
<evidence type="ECO:0000256" key="5">
    <source>
        <dbReference type="ARBA" id="ARBA00037941"/>
    </source>
</evidence>
<dbReference type="SUPFAM" id="SSF51905">
    <property type="entry name" value="FAD/NAD(P)-binding domain"/>
    <property type="match status" value="1"/>
</dbReference>
<comment type="caution">
    <text evidence="7">The sequence shown here is derived from an EMBL/GenBank/DDBJ whole genome shotgun (WGS) entry which is preliminary data.</text>
</comment>
<evidence type="ECO:0000313" key="7">
    <source>
        <dbReference type="EMBL" id="MCW3473499.1"/>
    </source>
</evidence>
<dbReference type="PANTHER" id="PTHR43104:SF4">
    <property type="entry name" value="L-2-HYDROXYGLUTARATE DEHYDROGENASE, MITOCHONDRIAL"/>
    <property type="match status" value="1"/>
</dbReference>
<evidence type="ECO:0000256" key="3">
    <source>
        <dbReference type="ARBA" id="ARBA00022827"/>
    </source>
</evidence>
<reference evidence="7" key="2">
    <citation type="submission" date="2022-10" db="EMBL/GenBank/DDBJ databases">
        <authorList>
            <person name="Trinh H.N."/>
        </authorList>
    </citation>
    <scope>NUCLEOTIDE SEQUENCE</scope>
    <source>
        <strain evidence="7">RN2-1</strain>
    </source>
</reference>